<dbReference type="KEGG" id="abq:ABAZ39_10805"/>
<evidence type="ECO:0008006" key="5">
    <source>
        <dbReference type="Google" id="ProtNLM"/>
    </source>
</evidence>
<evidence type="ECO:0000313" key="1">
    <source>
        <dbReference type="EMBL" id="AIB12475.1"/>
    </source>
</evidence>
<accession>A0A060DIB9</accession>
<accession>A0A2K1FSZ8</accession>
<dbReference type="EMBL" id="POWG01000044">
    <property type="protein sequence ID" value="PNQ95671.1"/>
    <property type="molecule type" value="Genomic_DNA"/>
</dbReference>
<dbReference type="EMBL" id="CP007793">
    <property type="protein sequence ID" value="AIB12475.1"/>
    <property type="molecule type" value="Genomic_DNA"/>
</dbReference>
<sequence>MPHLRHTEKDRPVRNILAAAAILFLAACQTRPITTTQEHAVPPGAQALPLNAIELAIVEAGAKRGWHFQHIADGQVRATYTKWPWVAEADVLFSNRSYRIQYVSAKNMERRNDGVERAYNRWVGNLERDIAAKLDQIAARR</sequence>
<reference evidence="2 4" key="2">
    <citation type="submission" date="2018-01" db="EMBL/GenBank/DDBJ databases">
        <title>Whole genome sequence of Azospirillum brasilense REC3 isolated from strawberry roots.</title>
        <authorList>
            <person name="Fontana C.A."/>
            <person name="Salazar S.M."/>
            <person name="Bassi D."/>
            <person name="Puglisi E."/>
            <person name="Lovaisa N.C."/>
            <person name="Toffoli L.M."/>
            <person name="Pedraza R."/>
            <person name="Cocconcelli P.S."/>
        </authorList>
    </citation>
    <scope>NUCLEOTIDE SEQUENCE [LARGE SCALE GENOMIC DNA]</scope>
    <source>
        <strain evidence="2 4">REC3</strain>
    </source>
</reference>
<dbReference type="Proteomes" id="UP000027186">
    <property type="component" value="Chromosome"/>
</dbReference>
<gene>
    <name evidence="1" type="ORF">ABAZ39_10805</name>
    <name evidence="2" type="ORF">C1S70_27780</name>
</gene>
<evidence type="ECO:0000313" key="2">
    <source>
        <dbReference type="EMBL" id="PNQ95671.1"/>
    </source>
</evidence>
<reference evidence="1 3" key="1">
    <citation type="journal article" date="2014" name="Genome Announc.">
        <title>Complete Genome Sequence of the Model Rhizosphere Strain Azospirillum brasilense Az39, Successfully Applied in Agriculture.</title>
        <authorList>
            <person name="Rivera D."/>
            <person name="Revale S."/>
            <person name="Molina R."/>
            <person name="Gualpa J."/>
            <person name="Puente M."/>
            <person name="Maroniche G."/>
            <person name="Paris G."/>
            <person name="Baker D."/>
            <person name="Clavijo B."/>
            <person name="McLay K."/>
            <person name="Spaepen S."/>
            <person name="Perticari A."/>
            <person name="Vazquez M."/>
            <person name="Wisniewski-Dye F."/>
            <person name="Watkins C."/>
            <person name="Martinez-Abarca F."/>
            <person name="Vanderleyden J."/>
            <person name="Cassan F."/>
        </authorList>
    </citation>
    <scope>NUCLEOTIDE SEQUENCE [LARGE SCALE GENOMIC DNA]</scope>
    <source>
        <strain evidence="1 3">Az39</strain>
    </source>
</reference>
<dbReference type="PROSITE" id="PS51257">
    <property type="entry name" value="PROKAR_LIPOPROTEIN"/>
    <property type="match status" value="1"/>
</dbReference>
<dbReference type="Proteomes" id="UP000236268">
    <property type="component" value="Unassembled WGS sequence"/>
</dbReference>
<name>A0A060DIB9_9PROT</name>
<protein>
    <recommendedName>
        <fullName evidence="5">Lipoprotein</fullName>
    </recommendedName>
</protein>
<evidence type="ECO:0000313" key="3">
    <source>
        <dbReference type="Proteomes" id="UP000027186"/>
    </source>
</evidence>
<evidence type="ECO:0000313" key="4">
    <source>
        <dbReference type="Proteomes" id="UP000236268"/>
    </source>
</evidence>
<organism evidence="1 3">
    <name type="scientific">Azospirillum argentinense</name>
    <dbReference type="NCBI Taxonomy" id="2970906"/>
    <lineage>
        <taxon>Bacteria</taxon>
        <taxon>Pseudomonadati</taxon>
        <taxon>Pseudomonadota</taxon>
        <taxon>Alphaproteobacteria</taxon>
        <taxon>Rhodospirillales</taxon>
        <taxon>Azospirillaceae</taxon>
        <taxon>Azospirillum</taxon>
    </lineage>
</organism>
<dbReference type="AlphaFoldDB" id="A0A060DIB9"/>
<dbReference type="RefSeq" id="WP_038529219.1">
    <property type="nucleotide sequence ID" value="NZ_JBDZDB010000003.1"/>
</dbReference>
<proteinExistence type="predicted"/>